<evidence type="ECO:0000313" key="3">
    <source>
        <dbReference type="Proteomes" id="UP001049518"/>
    </source>
</evidence>
<geneLocation type="plasmid" evidence="2 3">
    <name>pAGRA3207_1</name>
</geneLocation>
<organism evidence="2 3">
    <name type="scientific">Actinomadura graeca</name>
    <dbReference type="NCBI Taxonomy" id="2750812"/>
    <lineage>
        <taxon>Bacteria</taxon>
        <taxon>Bacillati</taxon>
        <taxon>Actinomycetota</taxon>
        <taxon>Actinomycetes</taxon>
        <taxon>Streptosporangiales</taxon>
        <taxon>Thermomonosporaceae</taxon>
        <taxon>Actinomadura</taxon>
    </lineage>
</organism>
<dbReference type="InterPro" id="IPR050678">
    <property type="entry name" value="DNA_Partitioning_ATPase"/>
</dbReference>
<keyword evidence="3" id="KW-1185">Reference proteome</keyword>
<protein>
    <submittedName>
        <fullName evidence="2">ParA family protein</fullName>
    </submittedName>
</protein>
<dbReference type="PANTHER" id="PTHR13696">
    <property type="entry name" value="P-LOOP CONTAINING NUCLEOSIDE TRIPHOSPHATE HYDROLASE"/>
    <property type="match status" value="1"/>
</dbReference>
<evidence type="ECO:0000259" key="1">
    <source>
        <dbReference type="Pfam" id="PF13614"/>
    </source>
</evidence>
<dbReference type="Proteomes" id="UP001049518">
    <property type="component" value="Plasmid pAGRA3207_1"/>
</dbReference>
<dbReference type="PANTHER" id="PTHR13696:SF52">
    <property type="entry name" value="PARA FAMILY PROTEIN CT_582"/>
    <property type="match status" value="1"/>
</dbReference>
<dbReference type="SUPFAM" id="SSF52540">
    <property type="entry name" value="P-loop containing nucleoside triphosphate hydrolases"/>
    <property type="match status" value="1"/>
</dbReference>
<dbReference type="InterPro" id="IPR027417">
    <property type="entry name" value="P-loop_NTPase"/>
</dbReference>
<gene>
    <name evidence="2" type="ORF">AGRA3207_007861</name>
</gene>
<dbReference type="InterPro" id="IPR025669">
    <property type="entry name" value="AAA_dom"/>
</dbReference>
<dbReference type="RefSeq" id="WP_231336571.1">
    <property type="nucleotide sequence ID" value="NZ_CP059573.1"/>
</dbReference>
<sequence>MSTLVSAQYSEKGGVGKTSITTGMAATAAEDGARVIVVDADPRASATEELGVVVGPQTLTLNDLLYVPEDADPVDPAEAIGDVLLPAGEHWPGTVRVIAAERQLAHRETDPHAIEGRLARGLAALDGEADLVLIDLPPRAGGKLVTTGLTAATHVVIPTMLTTDGYSGVAHARRSLRLIRQGANPGLTYAGIVRSIVPRESDRRAVHDQIDTDLAEDFPGEVVAVQITEYAIREDARYTSFPITRAPGREAKILADQYRALLDHLRSTGGIRV</sequence>
<dbReference type="Pfam" id="PF13614">
    <property type="entry name" value="AAA_31"/>
    <property type="match status" value="1"/>
</dbReference>
<name>A0ABX8R9B5_9ACTN</name>
<dbReference type="Gene3D" id="3.40.50.300">
    <property type="entry name" value="P-loop containing nucleotide triphosphate hydrolases"/>
    <property type="match status" value="1"/>
</dbReference>
<accession>A0ABX8R9B5</accession>
<keyword evidence="2" id="KW-0614">Plasmid</keyword>
<dbReference type="CDD" id="cd02042">
    <property type="entry name" value="ParAB_family"/>
    <property type="match status" value="1"/>
</dbReference>
<feature type="domain" description="AAA" evidence="1">
    <location>
        <begin position="9"/>
        <end position="187"/>
    </location>
</feature>
<proteinExistence type="predicted"/>
<dbReference type="EMBL" id="CP059573">
    <property type="protein sequence ID" value="QXJ27064.1"/>
    <property type="molecule type" value="Genomic_DNA"/>
</dbReference>
<evidence type="ECO:0000313" key="2">
    <source>
        <dbReference type="EMBL" id="QXJ27064.1"/>
    </source>
</evidence>
<reference evidence="2" key="1">
    <citation type="submission" date="2020-07" db="EMBL/GenBank/DDBJ databases">
        <authorList>
            <person name="Tarantini F.S."/>
            <person name="Hong K.W."/>
            <person name="Chan K.G."/>
        </authorList>
    </citation>
    <scope>NUCLEOTIDE SEQUENCE</scope>
    <source>
        <strain evidence="2">32-07</strain>
        <plasmid evidence="2">pAGRA3207_1</plasmid>
    </source>
</reference>